<dbReference type="HOGENOM" id="CLU_2385629_0_0_1"/>
<protein>
    <submittedName>
        <fullName evidence="2">Acid phosphatase-like protein</fullName>
    </submittedName>
</protein>
<evidence type="ECO:0000313" key="2">
    <source>
        <dbReference type="EMBL" id="KFH43804.1"/>
    </source>
</evidence>
<gene>
    <name evidence="2" type="ORF">ACRE_054050</name>
</gene>
<dbReference type="InterPro" id="IPR007312">
    <property type="entry name" value="Phosphoesterase"/>
</dbReference>
<dbReference type="Gene3D" id="3.40.720.10">
    <property type="entry name" value="Alkaline Phosphatase, subunit A"/>
    <property type="match status" value="1"/>
</dbReference>
<accession>A0A086T372</accession>
<comment type="caution">
    <text evidence="2">The sequence shown here is derived from an EMBL/GenBank/DDBJ whole genome shotgun (WGS) entry which is preliminary data.</text>
</comment>
<keyword evidence="3" id="KW-1185">Reference proteome</keyword>
<dbReference type="EMBL" id="JPKY01000061">
    <property type="protein sequence ID" value="KFH43804.1"/>
    <property type="molecule type" value="Genomic_DNA"/>
</dbReference>
<dbReference type="STRING" id="857340.A0A086T372"/>
<name>A0A086T372_HAPC1</name>
<evidence type="ECO:0000313" key="3">
    <source>
        <dbReference type="Proteomes" id="UP000029964"/>
    </source>
</evidence>
<dbReference type="PANTHER" id="PTHR31956:SF15">
    <property type="entry name" value="ACID PHOSPHATASE PHOA"/>
    <property type="match status" value="1"/>
</dbReference>
<dbReference type="PANTHER" id="PTHR31956">
    <property type="entry name" value="NON-SPECIFIC PHOSPHOLIPASE C4-RELATED"/>
    <property type="match status" value="1"/>
</dbReference>
<proteinExistence type="predicted"/>
<reference evidence="3" key="1">
    <citation type="journal article" date="2014" name="Genome Announc.">
        <title>Genome sequence and annotation of Acremonium chrysogenum, producer of the beta-lactam antibiotic cephalosporin C.</title>
        <authorList>
            <person name="Terfehr D."/>
            <person name="Dahlmann T.A."/>
            <person name="Specht T."/>
            <person name="Zadra I."/>
            <person name="Kuernsteiner H."/>
            <person name="Kueck U."/>
        </authorList>
    </citation>
    <scope>NUCLEOTIDE SEQUENCE [LARGE SCALE GENOMIC DNA]</scope>
    <source>
        <strain evidence="3">ATCC 11550 / CBS 779.69 / DSM 880 / IAM 14645 / JCM 23072 / IMI 49137</strain>
    </source>
</reference>
<dbReference type="OrthoDB" id="5135119at2759"/>
<dbReference type="AlphaFoldDB" id="A0A086T372"/>
<dbReference type="GO" id="GO:0009395">
    <property type="term" value="P:phospholipid catabolic process"/>
    <property type="evidence" value="ECO:0007669"/>
    <property type="project" value="TreeGrafter"/>
</dbReference>
<organism evidence="2 3">
    <name type="scientific">Hapsidospora chrysogenum (strain ATCC 11550 / CBS 779.69 / DSM 880 / IAM 14645 / JCM 23072 / IMI 49137)</name>
    <name type="common">Acremonium chrysogenum</name>
    <dbReference type="NCBI Taxonomy" id="857340"/>
    <lineage>
        <taxon>Eukaryota</taxon>
        <taxon>Fungi</taxon>
        <taxon>Dikarya</taxon>
        <taxon>Ascomycota</taxon>
        <taxon>Pezizomycotina</taxon>
        <taxon>Sordariomycetes</taxon>
        <taxon>Hypocreomycetidae</taxon>
        <taxon>Hypocreales</taxon>
        <taxon>Bionectriaceae</taxon>
        <taxon>Hapsidospora</taxon>
    </lineage>
</organism>
<keyword evidence="1" id="KW-0378">Hydrolase</keyword>
<evidence type="ECO:0000256" key="1">
    <source>
        <dbReference type="ARBA" id="ARBA00022801"/>
    </source>
</evidence>
<dbReference type="GO" id="GO:0016788">
    <property type="term" value="F:hydrolase activity, acting on ester bonds"/>
    <property type="evidence" value="ECO:0007669"/>
    <property type="project" value="InterPro"/>
</dbReference>
<dbReference type="Pfam" id="PF04185">
    <property type="entry name" value="Phosphoesterase"/>
    <property type="match status" value="1"/>
</dbReference>
<dbReference type="Proteomes" id="UP000029964">
    <property type="component" value="Unassembled WGS sequence"/>
</dbReference>
<dbReference type="InterPro" id="IPR017850">
    <property type="entry name" value="Alkaline_phosphatase_core_sf"/>
</dbReference>
<sequence length="94" mass="10521">MTSDGHDTSVAIAGKWCRQFLEPLLHNPHFMNGTLVVITWDENKTYAKQNHILAILVGDAIPKDLVGTTDGTFYNHYLEIATVESNWGLHTLGR</sequence>